<evidence type="ECO:0000313" key="2">
    <source>
        <dbReference type="Proteomes" id="UP000199385"/>
    </source>
</evidence>
<dbReference type="Pfam" id="PF19531">
    <property type="entry name" value="DUF6058"/>
    <property type="match status" value="1"/>
</dbReference>
<dbReference type="EMBL" id="LT594323">
    <property type="protein sequence ID" value="SBT40127.1"/>
    <property type="molecule type" value="Genomic_DNA"/>
</dbReference>
<name>A0A1A8Z8E3_9ACTN</name>
<protein>
    <submittedName>
        <fullName evidence="1">Uncharacterized protein</fullName>
    </submittedName>
</protein>
<dbReference type="RefSeq" id="WP_231921334.1">
    <property type="nucleotide sequence ID" value="NZ_LT594323.1"/>
</dbReference>
<accession>A0A1A8Z8E3</accession>
<gene>
    <name evidence="1" type="ORF">GA0070611_1142</name>
</gene>
<keyword evidence="2" id="KW-1185">Reference proteome</keyword>
<dbReference type="Proteomes" id="UP000199385">
    <property type="component" value="Chromosome I"/>
</dbReference>
<dbReference type="InterPro" id="IPR045694">
    <property type="entry name" value="DUF6058"/>
</dbReference>
<sequence>MDLRQQVAARFREVNGTHPMTPTDDAYVSTQFVVLDELCTATGQDPDDVRRLMLDRRLPLPGYLRSDGAQMVPADLFALAGRAGGVARLPAWFIRQWTDPAHGTAEWDAYLSGQYVCLHRVTPENIQRKDELTAAIGAAPAQPDAGSATWRERLHGWVDELDALEPAFTGYDRLRFGGPTSRDTHVDAVRARWPRPVTAPAPG</sequence>
<proteinExistence type="predicted"/>
<dbReference type="PATRIC" id="fig|261654.4.peg.1170"/>
<reference evidence="2" key="1">
    <citation type="submission" date="2016-06" db="EMBL/GenBank/DDBJ databases">
        <authorList>
            <person name="Varghese N."/>
            <person name="Submissions Spin"/>
        </authorList>
    </citation>
    <scope>NUCLEOTIDE SEQUENCE [LARGE SCALE GENOMIC DNA]</scope>
    <source>
        <strain evidence="2">DSM 44815</strain>
    </source>
</reference>
<evidence type="ECO:0000313" key="1">
    <source>
        <dbReference type="EMBL" id="SBT40127.1"/>
    </source>
</evidence>
<dbReference type="STRING" id="261654.GA0070611_1142"/>
<organism evidence="1 2">
    <name type="scientific">Micromonospora auratinigra</name>
    <dbReference type="NCBI Taxonomy" id="261654"/>
    <lineage>
        <taxon>Bacteria</taxon>
        <taxon>Bacillati</taxon>
        <taxon>Actinomycetota</taxon>
        <taxon>Actinomycetes</taxon>
        <taxon>Micromonosporales</taxon>
        <taxon>Micromonosporaceae</taxon>
        <taxon>Micromonospora</taxon>
    </lineage>
</organism>
<dbReference type="AlphaFoldDB" id="A0A1A8Z8E3"/>